<sequence>MILRLHRSHIRNDQNCIYNCRQYRSTTDHLLMKNSPETTDHIALAETAEPETRRSADSSERAYNAIRKLLVEFQLKPEERINEMRLAKSLSISRTPIREALNRLASEGFVSLTPNRGFFVRSLSTEGLIDLYELRSIIECAAFRLMCERASDDEIDSLRSYWAGLVEGYRDQPPDDILAEDERFHVLIAELSGNPEIVNQLQAINARIRFIRRIQIEHRSHDKDLVAAHSAIVDAAIKRDAEGGTELLRKHIELTVSATQEALKDALLKVYSSADQSPRQRRGRAASNT</sequence>
<dbReference type="InterPro" id="IPR036388">
    <property type="entry name" value="WH-like_DNA-bd_sf"/>
</dbReference>
<dbReference type="SUPFAM" id="SSF48008">
    <property type="entry name" value="GntR ligand-binding domain-like"/>
    <property type="match status" value="1"/>
</dbReference>
<dbReference type="SMART" id="SM00345">
    <property type="entry name" value="HTH_GNTR"/>
    <property type="match status" value="1"/>
</dbReference>
<evidence type="ECO:0000313" key="6">
    <source>
        <dbReference type="Proteomes" id="UP000311605"/>
    </source>
</evidence>
<comment type="caution">
    <text evidence="5">The sequence shown here is derived from an EMBL/GenBank/DDBJ whole genome shotgun (WGS) entry which is preliminary data.</text>
</comment>
<dbReference type="Gene3D" id="1.10.10.10">
    <property type="entry name" value="Winged helix-like DNA-binding domain superfamily/Winged helix DNA-binding domain"/>
    <property type="match status" value="1"/>
</dbReference>
<dbReference type="GO" id="GO:0003677">
    <property type="term" value="F:DNA binding"/>
    <property type="evidence" value="ECO:0007669"/>
    <property type="project" value="UniProtKB-KW"/>
</dbReference>
<evidence type="ECO:0000256" key="1">
    <source>
        <dbReference type="ARBA" id="ARBA00023015"/>
    </source>
</evidence>
<keyword evidence="2" id="KW-0238">DNA-binding</keyword>
<dbReference type="GO" id="GO:0003700">
    <property type="term" value="F:DNA-binding transcription factor activity"/>
    <property type="evidence" value="ECO:0007669"/>
    <property type="project" value="InterPro"/>
</dbReference>
<dbReference type="InterPro" id="IPR008920">
    <property type="entry name" value="TF_FadR/GntR_C"/>
</dbReference>
<dbReference type="CDD" id="cd07377">
    <property type="entry name" value="WHTH_GntR"/>
    <property type="match status" value="1"/>
</dbReference>
<dbReference type="InterPro" id="IPR000524">
    <property type="entry name" value="Tscrpt_reg_HTH_GntR"/>
</dbReference>
<keyword evidence="1" id="KW-0805">Transcription regulation</keyword>
<dbReference type="PANTHER" id="PTHR43537">
    <property type="entry name" value="TRANSCRIPTIONAL REGULATOR, GNTR FAMILY"/>
    <property type="match status" value="1"/>
</dbReference>
<dbReference type="Pfam" id="PF07729">
    <property type="entry name" value="FCD"/>
    <property type="match status" value="1"/>
</dbReference>
<dbReference type="PROSITE" id="PS50949">
    <property type="entry name" value="HTH_GNTR"/>
    <property type="match status" value="1"/>
</dbReference>
<evidence type="ECO:0000256" key="2">
    <source>
        <dbReference type="ARBA" id="ARBA00023125"/>
    </source>
</evidence>
<evidence type="ECO:0000256" key="3">
    <source>
        <dbReference type="ARBA" id="ARBA00023163"/>
    </source>
</evidence>
<protein>
    <submittedName>
        <fullName evidence="5">GntR family transcriptional regulator</fullName>
    </submittedName>
</protein>
<accession>A0A5C4XEC4</accession>
<proteinExistence type="predicted"/>
<dbReference type="PRINTS" id="PR00035">
    <property type="entry name" value="HTHGNTR"/>
</dbReference>
<dbReference type="InterPro" id="IPR036390">
    <property type="entry name" value="WH_DNA-bd_sf"/>
</dbReference>
<dbReference type="PANTHER" id="PTHR43537:SF45">
    <property type="entry name" value="GNTR FAMILY REGULATORY PROTEIN"/>
    <property type="match status" value="1"/>
</dbReference>
<keyword evidence="3" id="KW-0804">Transcription</keyword>
<dbReference type="SMART" id="SM00895">
    <property type="entry name" value="FCD"/>
    <property type="match status" value="1"/>
</dbReference>
<dbReference type="OrthoDB" id="8247358at2"/>
<dbReference type="SUPFAM" id="SSF46785">
    <property type="entry name" value="Winged helix' DNA-binding domain"/>
    <property type="match status" value="1"/>
</dbReference>
<feature type="domain" description="HTH gntR-type" evidence="4">
    <location>
        <begin position="56"/>
        <end position="123"/>
    </location>
</feature>
<reference evidence="5 6" key="1">
    <citation type="submission" date="2019-06" db="EMBL/GenBank/DDBJ databases">
        <title>The draft genome of Rhizobium smilacinae PTYR-5.</title>
        <authorList>
            <person name="Liu L."/>
            <person name="Li L."/>
            <person name="Zhang X."/>
        </authorList>
    </citation>
    <scope>NUCLEOTIDE SEQUENCE [LARGE SCALE GENOMIC DNA]</scope>
    <source>
        <strain evidence="5 6">PTYR-5</strain>
    </source>
</reference>
<dbReference type="AlphaFoldDB" id="A0A5C4XEC4"/>
<evidence type="ECO:0000259" key="4">
    <source>
        <dbReference type="PROSITE" id="PS50949"/>
    </source>
</evidence>
<dbReference type="Pfam" id="PF00392">
    <property type="entry name" value="GntR"/>
    <property type="match status" value="1"/>
</dbReference>
<evidence type="ECO:0000313" key="5">
    <source>
        <dbReference type="EMBL" id="TNM61609.1"/>
    </source>
</evidence>
<dbReference type="EMBL" id="VDMN01000005">
    <property type="protein sequence ID" value="TNM61609.1"/>
    <property type="molecule type" value="Genomic_DNA"/>
</dbReference>
<gene>
    <name evidence="5" type="ORF">FHP24_20275</name>
</gene>
<keyword evidence="6" id="KW-1185">Reference proteome</keyword>
<organism evidence="5 6">
    <name type="scientific">Aliirhizobium smilacinae</name>
    <dbReference type="NCBI Taxonomy" id="1395944"/>
    <lineage>
        <taxon>Bacteria</taxon>
        <taxon>Pseudomonadati</taxon>
        <taxon>Pseudomonadota</taxon>
        <taxon>Alphaproteobacteria</taxon>
        <taxon>Hyphomicrobiales</taxon>
        <taxon>Rhizobiaceae</taxon>
        <taxon>Aliirhizobium</taxon>
    </lineage>
</organism>
<dbReference type="Proteomes" id="UP000311605">
    <property type="component" value="Unassembled WGS sequence"/>
</dbReference>
<dbReference type="InterPro" id="IPR011711">
    <property type="entry name" value="GntR_C"/>
</dbReference>
<name>A0A5C4XEC4_9HYPH</name>
<dbReference type="Gene3D" id="1.20.120.530">
    <property type="entry name" value="GntR ligand-binding domain-like"/>
    <property type="match status" value="1"/>
</dbReference>